<organism evidence="4 5">
    <name type="scientific">Corchorus olitorius</name>
    <dbReference type="NCBI Taxonomy" id="93759"/>
    <lineage>
        <taxon>Eukaryota</taxon>
        <taxon>Viridiplantae</taxon>
        <taxon>Streptophyta</taxon>
        <taxon>Embryophyta</taxon>
        <taxon>Tracheophyta</taxon>
        <taxon>Spermatophyta</taxon>
        <taxon>Magnoliopsida</taxon>
        <taxon>eudicotyledons</taxon>
        <taxon>Gunneridae</taxon>
        <taxon>Pentapetalae</taxon>
        <taxon>rosids</taxon>
        <taxon>malvids</taxon>
        <taxon>Malvales</taxon>
        <taxon>Malvaceae</taxon>
        <taxon>Grewioideae</taxon>
        <taxon>Apeibeae</taxon>
        <taxon>Corchorus</taxon>
    </lineage>
</organism>
<dbReference type="STRING" id="93759.A0A1R3IFR7"/>
<dbReference type="Gene3D" id="3.30.559.10">
    <property type="entry name" value="Chloramphenicol acetyltransferase-like domain"/>
    <property type="match status" value="2"/>
</dbReference>
<name>A0A1R3IFR7_9ROSI</name>
<accession>A0A1R3IFR7</accession>
<dbReference type="Proteomes" id="UP000187203">
    <property type="component" value="Unassembled WGS sequence"/>
</dbReference>
<dbReference type="Pfam" id="PF02458">
    <property type="entry name" value="Transferase"/>
    <property type="match status" value="1"/>
</dbReference>
<sequence>MADHENIRKQIIKPCSPTPLHLRTLNLSLLDQLTPMIYVRLIFWYRPDLDDYHFVKAETRSQVLKRSLSETLTRFYPFAGRMISNSSIECNDQGVDYVETRVNCRLQDILKQPDDESFTKVLPSRMEYKEAAMTPLLLVKVNFFECGGMAIGISFLHKVADLSTMKLFIKTWAAMAQGSSSEVVLPDFKTIPSLFPPLEYLPVNAKEMDPLIQLPKVASRRLVFDSSKISMLKAQAASKDVPQPTRVEAVAALIWKCAMAAATANRGGLKKQSWLRQAVNLRKRLNPPLLEHCAGNALSRFVAQSQTLDCETETELQSLVKQLRNGMRDQFSESAMRKLQGSGAISEVLLGFKQVGSLMQRDDLDAYFCSSWCRFDLYESADFGWGKPRWVTSCIGLGDNNMSKPNGYVLMDSRDGEGIEARVSLVEGEMDYFECNKELLAFASVNPCVKL</sequence>
<dbReference type="PANTHER" id="PTHR31623:SF122">
    <property type="entry name" value="HXXXD-TYPE ACYL-TRANSFERASE FAMILY PROTEIN"/>
    <property type="match status" value="1"/>
</dbReference>
<reference evidence="5" key="1">
    <citation type="submission" date="2013-09" db="EMBL/GenBank/DDBJ databases">
        <title>Corchorus olitorius genome sequencing.</title>
        <authorList>
            <person name="Alam M."/>
            <person name="Haque M.S."/>
            <person name="Islam M.S."/>
            <person name="Emdad E.M."/>
            <person name="Islam M.M."/>
            <person name="Ahmed B."/>
            <person name="Halim A."/>
            <person name="Hossen Q.M.M."/>
            <person name="Hossain M.Z."/>
            <person name="Ahmed R."/>
            <person name="Khan M.M."/>
            <person name="Islam R."/>
            <person name="Rashid M.M."/>
            <person name="Khan S.A."/>
            <person name="Rahman M.S."/>
            <person name="Alam M."/>
            <person name="Yahiya A.S."/>
            <person name="Khan M.S."/>
            <person name="Azam M.S."/>
            <person name="Haque T."/>
            <person name="Lashkar M.Z.H."/>
            <person name="Akhand A.I."/>
            <person name="Morshed G."/>
            <person name="Roy S."/>
            <person name="Uddin K.S."/>
            <person name="Rabeya T."/>
            <person name="Hossain A.S."/>
            <person name="Chowdhury A."/>
            <person name="Snigdha A.R."/>
            <person name="Mortoza M.S."/>
            <person name="Matin S.A."/>
            <person name="Hoque S.M.E."/>
            <person name="Islam M.K."/>
            <person name="Roy D.K."/>
            <person name="Haider R."/>
            <person name="Moosa M.M."/>
            <person name="Elias S.M."/>
            <person name="Hasan A.M."/>
            <person name="Jahan S."/>
            <person name="Shafiuddin M."/>
            <person name="Mahmood N."/>
            <person name="Shommy N.S."/>
        </authorList>
    </citation>
    <scope>NUCLEOTIDE SEQUENCE [LARGE SCALE GENOMIC DNA]</scope>
    <source>
        <strain evidence="5">cv. O-4</strain>
    </source>
</reference>
<evidence type="ECO:0000256" key="3">
    <source>
        <dbReference type="ARBA" id="ARBA00023315"/>
    </source>
</evidence>
<keyword evidence="3" id="KW-0012">Acyltransferase</keyword>
<proteinExistence type="inferred from homology"/>
<dbReference type="GO" id="GO:0016746">
    <property type="term" value="F:acyltransferase activity"/>
    <property type="evidence" value="ECO:0007669"/>
    <property type="project" value="UniProtKB-KW"/>
</dbReference>
<keyword evidence="5" id="KW-1185">Reference proteome</keyword>
<gene>
    <name evidence="4" type="ORF">COLO4_23597</name>
</gene>
<dbReference type="OrthoDB" id="1932220at2759"/>
<dbReference type="EMBL" id="AWUE01018284">
    <property type="protein sequence ID" value="OMO81410.1"/>
    <property type="molecule type" value="Genomic_DNA"/>
</dbReference>
<keyword evidence="2 4" id="KW-0808">Transferase</keyword>
<evidence type="ECO:0000313" key="5">
    <source>
        <dbReference type="Proteomes" id="UP000187203"/>
    </source>
</evidence>
<comment type="caution">
    <text evidence="4">The sequence shown here is derived from an EMBL/GenBank/DDBJ whole genome shotgun (WGS) entry which is preliminary data.</text>
</comment>
<dbReference type="AlphaFoldDB" id="A0A1R3IFR7"/>
<dbReference type="InterPro" id="IPR023213">
    <property type="entry name" value="CAT-like_dom_sf"/>
</dbReference>
<evidence type="ECO:0000256" key="1">
    <source>
        <dbReference type="ARBA" id="ARBA00009861"/>
    </source>
</evidence>
<evidence type="ECO:0000313" key="4">
    <source>
        <dbReference type="EMBL" id="OMO81410.1"/>
    </source>
</evidence>
<comment type="similarity">
    <text evidence="1">Belongs to the plant acyltransferase family.</text>
</comment>
<dbReference type="PANTHER" id="PTHR31623">
    <property type="entry name" value="F21J9.9"/>
    <property type="match status" value="1"/>
</dbReference>
<evidence type="ECO:0000256" key="2">
    <source>
        <dbReference type="ARBA" id="ARBA00022679"/>
    </source>
</evidence>
<protein>
    <submittedName>
        <fullName evidence="4">Transferase</fullName>
    </submittedName>
</protein>